<dbReference type="Gene3D" id="3.20.20.70">
    <property type="entry name" value="Aldolase class I"/>
    <property type="match status" value="1"/>
</dbReference>
<dbReference type="SUPFAM" id="SSF51395">
    <property type="entry name" value="FMN-linked oxidoreductases"/>
    <property type="match status" value="1"/>
</dbReference>
<proteinExistence type="predicted"/>
<protein>
    <submittedName>
        <fullName evidence="1">Uncharacterized protein</fullName>
    </submittedName>
</protein>
<name>A0A663A7H9_HALS9</name>
<dbReference type="Proteomes" id="UP000323075">
    <property type="component" value="Unassembled WGS sequence"/>
</dbReference>
<sequence length="56" mass="6395">MADSFSPLELRDTTIRNRFAMSPMCQNTSNEYIQRKRECATGPVGTLTYSTYAQNK</sequence>
<comment type="caution">
    <text evidence="1">The sequence shown here is derived from an EMBL/GenBank/DDBJ whole genome shotgun (WGS) entry which is preliminary data.</text>
</comment>
<evidence type="ECO:0000313" key="2">
    <source>
        <dbReference type="Proteomes" id="UP000323075"/>
    </source>
</evidence>
<dbReference type="InterPro" id="IPR013785">
    <property type="entry name" value="Aldolase_TIM"/>
</dbReference>
<accession>A0A663A7H9</accession>
<gene>
    <name evidence="1" type="ORF">APQ99_02190</name>
</gene>
<dbReference type="EMBL" id="VRYN01000009">
    <property type="protein sequence ID" value="TYO74948.1"/>
    <property type="molecule type" value="Genomic_DNA"/>
</dbReference>
<organism evidence="1 2">
    <name type="scientific">Halobacterium salinarum (strain ATCC 33171 / DSM 3754 / JCM 8978 / NBRC 102687 / NCIMB 764 / 91-R6)</name>
    <dbReference type="NCBI Taxonomy" id="2597657"/>
    <lineage>
        <taxon>Archaea</taxon>
        <taxon>Methanobacteriati</taxon>
        <taxon>Methanobacteriota</taxon>
        <taxon>Stenosarchaea group</taxon>
        <taxon>Halobacteria</taxon>
        <taxon>Halobacteriales</taxon>
        <taxon>Halobacteriaceae</taxon>
        <taxon>Halobacterium</taxon>
    </lineage>
</organism>
<evidence type="ECO:0000313" key="1">
    <source>
        <dbReference type="EMBL" id="TYO74948.1"/>
    </source>
</evidence>
<dbReference type="AlphaFoldDB" id="A0A663A7H9"/>
<reference evidence="1 2" key="1">
    <citation type="submission" date="2019-07" db="EMBL/GenBank/DDBJ databases">
        <title>Genomic Encyclopedia of Archaeal and Bacterial Type Strains, Phase II (KMG-II): from individual species to whole genera.</title>
        <authorList>
            <person name="Goeker M."/>
        </authorList>
    </citation>
    <scope>NUCLEOTIDE SEQUENCE [LARGE SCALE GENOMIC DNA]</scope>
    <source>
        <strain evidence="1 2">DSM 3754</strain>
    </source>
</reference>